<name>A0ABW4IXR1_9ACTN</name>
<comment type="caution">
    <text evidence="1">The sequence shown here is derived from an EMBL/GenBank/DDBJ whole genome shotgun (WGS) entry which is preliminary data.</text>
</comment>
<evidence type="ECO:0008006" key="3">
    <source>
        <dbReference type="Google" id="ProtNLM"/>
    </source>
</evidence>
<evidence type="ECO:0000313" key="2">
    <source>
        <dbReference type="Proteomes" id="UP001597261"/>
    </source>
</evidence>
<protein>
    <recommendedName>
        <fullName evidence="3">Aminoglycoside phosphotransferase</fullName>
    </recommendedName>
</protein>
<reference evidence="2" key="1">
    <citation type="journal article" date="2019" name="Int. J. Syst. Evol. Microbiol.">
        <title>The Global Catalogue of Microorganisms (GCM) 10K type strain sequencing project: providing services to taxonomists for standard genome sequencing and annotation.</title>
        <authorList>
            <consortium name="The Broad Institute Genomics Platform"/>
            <consortium name="The Broad Institute Genome Sequencing Center for Infectious Disease"/>
            <person name="Wu L."/>
            <person name="Ma J."/>
        </authorList>
    </citation>
    <scope>NUCLEOTIDE SEQUENCE [LARGE SCALE GENOMIC DNA]</scope>
    <source>
        <strain evidence="2">CGMCC 1.12470</strain>
    </source>
</reference>
<accession>A0ABW4IXR1</accession>
<dbReference type="RefSeq" id="WP_381087251.1">
    <property type="nucleotide sequence ID" value="NZ_JBHUDX010000075.1"/>
</dbReference>
<gene>
    <name evidence="1" type="ORF">ACFSL4_25245</name>
</gene>
<sequence length="284" mass="31477">MTLSSPVARAVDLRVESVDDVLEHVERSLQMQLLRDTVLCKRRSVGAQTDRGTWVRVERRSFDRIGAQGWNGTEAAAVLHGVSMPKWYAGLAWRERDEPVMWRADEMALVTAPPVGQAALVIEDPQLSDGWWAALNASLDALAAQRTHRIATPDTETATQELVTGTIRAVFPEVDATVDEWTPAHADLTWANVTGPEFCILDWEDWGMAPRGLDAATLWGNSLAVPALAQRVWAERRPDLESRSGRLMALFFCAKVVGPHAHPQDPRLEPARKEAARLIAELHS</sequence>
<dbReference type="EMBL" id="JBHUDX010000075">
    <property type="protein sequence ID" value="MFD1661419.1"/>
    <property type="molecule type" value="Genomic_DNA"/>
</dbReference>
<organism evidence="1 2">
    <name type="scientific">Streptomyces caeni</name>
    <dbReference type="NCBI Taxonomy" id="2307231"/>
    <lineage>
        <taxon>Bacteria</taxon>
        <taxon>Bacillati</taxon>
        <taxon>Actinomycetota</taxon>
        <taxon>Actinomycetes</taxon>
        <taxon>Kitasatosporales</taxon>
        <taxon>Streptomycetaceae</taxon>
        <taxon>Streptomyces</taxon>
    </lineage>
</organism>
<proteinExistence type="predicted"/>
<dbReference type="Proteomes" id="UP001597261">
    <property type="component" value="Unassembled WGS sequence"/>
</dbReference>
<keyword evidence="2" id="KW-1185">Reference proteome</keyword>
<evidence type="ECO:0000313" key="1">
    <source>
        <dbReference type="EMBL" id="MFD1661419.1"/>
    </source>
</evidence>